<dbReference type="InterPro" id="IPR036259">
    <property type="entry name" value="MFS_trans_sf"/>
</dbReference>
<evidence type="ECO:0000313" key="9">
    <source>
        <dbReference type="Proteomes" id="UP000076925"/>
    </source>
</evidence>
<comment type="subcellular location">
    <subcellularLocation>
        <location evidence="1">Cell membrane</location>
        <topology evidence="1">Multi-pass membrane protein</topology>
    </subcellularLocation>
</comment>
<comment type="caution">
    <text evidence="8">The sequence shown here is derived from an EMBL/GenBank/DDBJ whole genome shotgun (WGS) entry which is preliminary data.</text>
</comment>
<evidence type="ECO:0000256" key="4">
    <source>
        <dbReference type="ARBA" id="ARBA00022989"/>
    </source>
</evidence>
<evidence type="ECO:0000256" key="2">
    <source>
        <dbReference type="ARBA" id="ARBA00022475"/>
    </source>
</evidence>
<evidence type="ECO:0000313" key="8">
    <source>
        <dbReference type="EMBL" id="KYC38245.1"/>
    </source>
</evidence>
<accession>A0A139X0L6</accession>
<proteinExistence type="predicted"/>
<organism evidence="8 9">
    <name type="scientific">Scytonema hofmannii PCC 7110</name>
    <dbReference type="NCBI Taxonomy" id="128403"/>
    <lineage>
        <taxon>Bacteria</taxon>
        <taxon>Bacillati</taxon>
        <taxon>Cyanobacteriota</taxon>
        <taxon>Cyanophyceae</taxon>
        <taxon>Nostocales</taxon>
        <taxon>Scytonemataceae</taxon>
        <taxon>Scytonema</taxon>
    </lineage>
</organism>
<dbReference type="SUPFAM" id="SSF103473">
    <property type="entry name" value="MFS general substrate transporter"/>
    <property type="match status" value="1"/>
</dbReference>
<dbReference type="Proteomes" id="UP000076925">
    <property type="component" value="Unassembled WGS sequence"/>
</dbReference>
<keyword evidence="5 6" id="KW-0472">Membrane</keyword>
<dbReference type="PANTHER" id="PTHR43124:SF3">
    <property type="entry name" value="CHLORAMPHENICOL EFFLUX PUMP RV0191"/>
    <property type="match status" value="1"/>
</dbReference>
<keyword evidence="4 6" id="KW-1133">Transmembrane helix</keyword>
<feature type="transmembrane region" description="Helical" evidence="6">
    <location>
        <begin position="140"/>
        <end position="164"/>
    </location>
</feature>
<evidence type="ECO:0000256" key="5">
    <source>
        <dbReference type="ARBA" id="ARBA00023136"/>
    </source>
</evidence>
<feature type="transmembrane region" description="Helical" evidence="6">
    <location>
        <begin position="286"/>
        <end position="306"/>
    </location>
</feature>
<evidence type="ECO:0000256" key="3">
    <source>
        <dbReference type="ARBA" id="ARBA00022692"/>
    </source>
</evidence>
<dbReference type="InterPro" id="IPR050189">
    <property type="entry name" value="MFS_Efflux_Transporters"/>
</dbReference>
<dbReference type="InterPro" id="IPR020846">
    <property type="entry name" value="MFS_dom"/>
</dbReference>
<dbReference type="InterPro" id="IPR011701">
    <property type="entry name" value="MFS"/>
</dbReference>
<feature type="transmembrane region" description="Helical" evidence="6">
    <location>
        <begin position="83"/>
        <end position="100"/>
    </location>
</feature>
<feature type="transmembrane region" description="Helical" evidence="6">
    <location>
        <begin position="53"/>
        <end position="74"/>
    </location>
</feature>
<sequence length="414" mass="44525">MMKFQQDKSNPIYKDNNLYIIISITLISVMGVMAINPALPAIGEAFKVPNEQIGLVMASFLIPIAIGTPIFGVLADRIGRKKILIPSLLLFALGGILSAFARDFRSLLEWRFLQGVGAASLESLSLTVVADIYSGKMLTAAMAFNASMIGISATVYPLVGGALAQLSWQYPFLLSLLALPIALLALTKLKLPKSQSQRSVEDFNLKAYVRSTWKSINNRSVLALLFAVLSLFILEVGSCFICIPLLAANTLGASGAVIGMLLASMELTLALFASQLGWFAQKFSEVTLIKISFVICALALLIAPLMSNVWLLFIPVLIFGAGFGIGLPSIQTVFARLAPEDNRAGFMAMNVTFQSLGRALGPALVGIAFGFVGIQGALYASAIFAIITFIVLNSFLVRTTQKPEFVRKGEHYIG</sequence>
<evidence type="ECO:0000256" key="1">
    <source>
        <dbReference type="ARBA" id="ARBA00004651"/>
    </source>
</evidence>
<evidence type="ECO:0000259" key="7">
    <source>
        <dbReference type="PROSITE" id="PS50850"/>
    </source>
</evidence>
<dbReference type="Gene3D" id="1.20.1250.20">
    <property type="entry name" value="MFS general substrate transporter like domains"/>
    <property type="match status" value="1"/>
</dbReference>
<feature type="transmembrane region" description="Helical" evidence="6">
    <location>
        <begin position="355"/>
        <end position="372"/>
    </location>
</feature>
<feature type="transmembrane region" description="Helical" evidence="6">
    <location>
        <begin position="221"/>
        <end position="247"/>
    </location>
</feature>
<dbReference type="CDD" id="cd17474">
    <property type="entry name" value="MFS_YfmO_like"/>
    <property type="match status" value="1"/>
</dbReference>
<dbReference type="PRINTS" id="PR01036">
    <property type="entry name" value="TCRTETB"/>
</dbReference>
<evidence type="ECO:0000256" key="6">
    <source>
        <dbReference type="SAM" id="Phobius"/>
    </source>
</evidence>
<feature type="transmembrane region" description="Helical" evidence="6">
    <location>
        <begin position="312"/>
        <end position="334"/>
    </location>
</feature>
<dbReference type="AlphaFoldDB" id="A0A139X0L6"/>
<feature type="transmembrane region" description="Helical" evidence="6">
    <location>
        <begin position="253"/>
        <end position="274"/>
    </location>
</feature>
<gene>
    <name evidence="8" type="ORF">WA1_38555</name>
</gene>
<feature type="transmembrane region" description="Helical" evidence="6">
    <location>
        <begin position="378"/>
        <end position="397"/>
    </location>
</feature>
<keyword evidence="2" id="KW-1003">Cell membrane</keyword>
<dbReference type="Pfam" id="PF07690">
    <property type="entry name" value="MFS_1"/>
    <property type="match status" value="1"/>
</dbReference>
<dbReference type="EMBL" id="ANNX02000042">
    <property type="protein sequence ID" value="KYC38245.1"/>
    <property type="molecule type" value="Genomic_DNA"/>
</dbReference>
<dbReference type="GO" id="GO:0005886">
    <property type="term" value="C:plasma membrane"/>
    <property type="evidence" value="ECO:0007669"/>
    <property type="project" value="UniProtKB-SubCell"/>
</dbReference>
<feature type="transmembrane region" description="Helical" evidence="6">
    <location>
        <begin position="20"/>
        <end position="41"/>
    </location>
</feature>
<feature type="transmembrane region" description="Helical" evidence="6">
    <location>
        <begin position="112"/>
        <end position="133"/>
    </location>
</feature>
<protein>
    <submittedName>
        <fullName evidence="8">Arabinose transporter permease</fullName>
    </submittedName>
</protein>
<dbReference type="PROSITE" id="PS50850">
    <property type="entry name" value="MFS"/>
    <property type="match status" value="1"/>
</dbReference>
<name>A0A139X0L6_9CYAN</name>
<dbReference type="PANTHER" id="PTHR43124">
    <property type="entry name" value="PURINE EFFLUX PUMP PBUE"/>
    <property type="match status" value="1"/>
</dbReference>
<feature type="transmembrane region" description="Helical" evidence="6">
    <location>
        <begin position="170"/>
        <end position="189"/>
    </location>
</feature>
<keyword evidence="9" id="KW-1185">Reference proteome</keyword>
<feature type="domain" description="Major facilitator superfamily (MFS) profile" evidence="7">
    <location>
        <begin position="17"/>
        <end position="400"/>
    </location>
</feature>
<keyword evidence="3 6" id="KW-0812">Transmembrane</keyword>
<reference evidence="8 9" key="1">
    <citation type="journal article" date="2013" name="Genome Biol. Evol.">
        <title>Genomes of Stigonematalean cyanobacteria (subsection V) and the evolution of oxygenic photosynthesis from prokaryotes to plastids.</title>
        <authorList>
            <person name="Dagan T."/>
            <person name="Roettger M."/>
            <person name="Stucken K."/>
            <person name="Landan G."/>
            <person name="Koch R."/>
            <person name="Major P."/>
            <person name="Gould S.B."/>
            <person name="Goremykin V.V."/>
            <person name="Rippka R."/>
            <person name="Tandeau de Marsac N."/>
            <person name="Gugger M."/>
            <person name="Lockhart P.J."/>
            <person name="Allen J.F."/>
            <person name="Brune I."/>
            <person name="Maus I."/>
            <person name="Puhler A."/>
            <person name="Martin W.F."/>
        </authorList>
    </citation>
    <scope>NUCLEOTIDE SEQUENCE [LARGE SCALE GENOMIC DNA]</scope>
    <source>
        <strain evidence="8 9">PCC 7110</strain>
    </source>
</reference>
<dbReference type="GO" id="GO:0022857">
    <property type="term" value="F:transmembrane transporter activity"/>
    <property type="evidence" value="ECO:0007669"/>
    <property type="project" value="InterPro"/>
</dbReference>
<dbReference type="STRING" id="128403.WA1_38555"/>